<reference evidence="3 4" key="1">
    <citation type="submission" date="2020-07" db="EMBL/GenBank/DDBJ databases">
        <title>non toxigenic Corynebacterium sp. nov from a clinical source.</title>
        <authorList>
            <person name="Bernier A.-M."/>
            <person name="Bernard K."/>
        </authorList>
    </citation>
    <scope>NUCLEOTIDE SEQUENCE [LARGE SCALE GENOMIC DNA]</scope>
    <source>
        <strain evidence="4">NML 93-0612</strain>
    </source>
</reference>
<dbReference type="EMBL" id="CP059833">
    <property type="protein sequence ID" value="QMV84089.1"/>
    <property type="molecule type" value="Genomic_DNA"/>
</dbReference>
<evidence type="ECO:0008006" key="5">
    <source>
        <dbReference type="Google" id="ProtNLM"/>
    </source>
</evidence>
<evidence type="ECO:0000313" key="4">
    <source>
        <dbReference type="Proteomes" id="UP000515570"/>
    </source>
</evidence>
<evidence type="ECO:0000313" key="3">
    <source>
        <dbReference type="EMBL" id="QMV84089.1"/>
    </source>
</evidence>
<protein>
    <recommendedName>
        <fullName evidence="5">Scaffolding protein</fullName>
    </recommendedName>
</protein>
<feature type="compositionally biased region" description="Basic and acidic residues" evidence="2">
    <location>
        <begin position="48"/>
        <end position="58"/>
    </location>
</feature>
<keyword evidence="1" id="KW-0175">Coiled coil</keyword>
<proteinExistence type="predicted"/>
<evidence type="ECO:0000256" key="1">
    <source>
        <dbReference type="SAM" id="Coils"/>
    </source>
</evidence>
<dbReference type="AlphaFoldDB" id="A0A7G5FBU8"/>
<organism evidence="3 4">
    <name type="scientific">Corynebacterium hindlerae</name>
    <dbReference type="NCBI Taxonomy" id="699041"/>
    <lineage>
        <taxon>Bacteria</taxon>
        <taxon>Bacillati</taxon>
        <taxon>Actinomycetota</taxon>
        <taxon>Actinomycetes</taxon>
        <taxon>Mycobacteriales</taxon>
        <taxon>Corynebacteriaceae</taxon>
        <taxon>Corynebacterium</taxon>
    </lineage>
</organism>
<feature type="coiled-coil region" evidence="1">
    <location>
        <begin position="58"/>
        <end position="129"/>
    </location>
</feature>
<name>A0A7G5FBU8_9CORY</name>
<feature type="compositionally biased region" description="Low complexity" evidence="2">
    <location>
        <begin position="12"/>
        <end position="35"/>
    </location>
</feature>
<sequence>MENTTQPETQEAQAPVDAAPADAPTPNDLAAKATPEPAPADPAPAHNEQPETFDRAYVEKLRKEAAEYRTKAKAEAEKVEAEKQDLIQQLGKALGFVKDEEPVDQAALIEQAKAESDRYRNELTQLRTENAITKAATSAGADTDILIPFLKGKGLLDSLDTTADDYASQVEKLVADTVNANPKFRLSAQPTASGVDTTGAPSADKHITRDDLAQLAANGQWARINELAAAGKLNHL</sequence>
<evidence type="ECO:0000256" key="2">
    <source>
        <dbReference type="SAM" id="MobiDB-lite"/>
    </source>
</evidence>
<dbReference type="Proteomes" id="UP000515570">
    <property type="component" value="Chromosome"/>
</dbReference>
<keyword evidence="4" id="KW-1185">Reference proteome</keyword>
<dbReference type="RefSeq" id="WP_182384899.1">
    <property type="nucleotide sequence ID" value="NZ_CP059833.1"/>
</dbReference>
<feature type="compositionally biased region" description="Polar residues" evidence="2">
    <location>
        <begin position="1"/>
        <end position="11"/>
    </location>
</feature>
<feature type="region of interest" description="Disordered" evidence="2">
    <location>
        <begin position="1"/>
        <end position="58"/>
    </location>
</feature>
<gene>
    <name evidence="3" type="ORF">HW450_06750</name>
</gene>
<accession>A0A7G5FBU8</accession>